<sequence>MSTIQIRDVPEDVHSALRSKAAVAGLSLSEYLLREAIRVAERPAIADVLRRNERRGWGVGPGEAVAVLRQIRDGESDA</sequence>
<evidence type="ECO:0000313" key="2">
    <source>
        <dbReference type="EMBL" id="MEB3049889.1"/>
    </source>
</evidence>
<dbReference type="SUPFAM" id="SSF47598">
    <property type="entry name" value="Ribbon-helix-helix"/>
    <property type="match status" value="1"/>
</dbReference>
<dbReference type="EMBL" id="JAYJJT010000008">
    <property type="protein sequence ID" value="MEB3049889.1"/>
    <property type="molecule type" value="Genomic_DNA"/>
</dbReference>
<dbReference type="InterPro" id="IPR010985">
    <property type="entry name" value="Ribbon_hlx_hlx"/>
</dbReference>
<keyword evidence="3" id="KW-1185">Reference proteome</keyword>
<reference evidence="2 3" key="1">
    <citation type="submission" date="2023-12" db="EMBL/GenBank/DDBJ databases">
        <title>Description of new species of Mycobacterium terrae complex isolated from sewage at the Sao Paulo Zoological Park Foundation in Brazil.</title>
        <authorList>
            <person name="Romagnoli C.L."/>
            <person name="Conceicao E.C."/>
            <person name="Machado E."/>
            <person name="Barreto L.B.P.F."/>
            <person name="Sharma A."/>
            <person name="Silva N.M."/>
            <person name="Marques L.E."/>
            <person name="Juliana M.A."/>
            <person name="Lourenco M.C.S."/>
            <person name="Digiampietri L.A."/>
            <person name="Suffys P.N."/>
            <person name="Viana-Niero C."/>
        </authorList>
    </citation>
    <scope>NUCLEOTIDE SEQUENCE [LARGE SCALE GENOMIC DNA]</scope>
    <source>
        <strain evidence="2 3">MYC123</strain>
    </source>
</reference>
<dbReference type="Proteomes" id="UP001299046">
    <property type="component" value="Unassembled WGS sequence"/>
</dbReference>
<name>A0ABU5YLN6_9MYCO</name>
<accession>A0ABU5YLN6</accession>
<proteinExistence type="predicted"/>
<organism evidence="2 3">
    <name type="scientific">[Mycobacterium] zoologicum</name>
    <dbReference type="NCBI Taxonomy" id="2872311"/>
    <lineage>
        <taxon>Bacteria</taxon>
        <taxon>Bacillati</taxon>
        <taxon>Actinomycetota</taxon>
        <taxon>Actinomycetes</taxon>
        <taxon>Mycobacteriales</taxon>
        <taxon>Mycobacteriaceae</taxon>
        <taxon>Mycolicibacter</taxon>
    </lineage>
</organism>
<dbReference type="RefSeq" id="WP_224863854.1">
    <property type="nucleotide sequence ID" value="NZ_JAYJJS010000010.1"/>
</dbReference>
<feature type="domain" description="Antitoxin FitA-like ribbon-helix-helix" evidence="1">
    <location>
        <begin position="3"/>
        <end position="31"/>
    </location>
</feature>
<evidence type="ECO:0000259" key="1">
    <source>
        <dbReference type="Pfam" id="PF22513"/>
    </source>
</evidence>
<dbReference type="InterPro" id="IPR053853">
    <property type="entry name" value="FitA-like_RHH"/>
</dbReference>
<evidence type="ECO:0000313" key="3">
    <source>
        <dbReference type="Proteomes" id="UP001299046"/>
    </source>
</evidence>
<dbReference type="Pfam" id="PF22513">
    <property type="entry name" value="FitA-like_RHH"/>
    <property type="match status" value="1"/>
</dbReference>
<gene>
    <name evidence="2" type="ORF">KV112_09110</name>
</gene>
<comment type="caution">
    <text evidence="2">The sequence shown here is derived from an EMBL/GenBank/DDBJ whole genome shotgun (WGS) entry which is preliminary data.</text>
</comment>
<protein>
    <recommendedName>
        <fullName evidence="1">Antitoxin FitA-like ribbon-helix-helix domain-containing protein</fullName>
    </recommendedName>
</protein>